<dbReference type="InterPro" id="IPR050155">
    <property type="entry name" value="HAD-like_hydrolase_sf"/>
</dbReference>
<comment type="similarity">
    <text evidence="4 11">Belongs to the HAD-like hydrolase superfamily. CbbY/CbbZ/Gph/YieH family.</text>
</comment>
<evidence type="ECO:0000256" key="5">
    <source>
        <dbReference type="ARBA" id="ARBA00013078"/>
    </source>
</evidence>
<dbReference type="Pfam" id="PF13419">
    <property type="entry name" value="HAD_2"/>
    <property type="match status" value="1"/>
</dbReference>
<feature type="binding site" evidence="11">
    <location>
        <position position="28"/>
    </location>
    <ligand>
        <name>Mg(2+)</name>
        <dbReference type="ChEBI" id="CHEBI:18420"/>
    </ligand>
</feature>
<evidence type="ECO:0000256" key="8">
    <source>
        <dbReference type="ARBA" id="ARBA00022842"/>
    </source>
</evidence>
<dbReference type="EMBL" id="FOSP01000002">
    <property type="protein sequence ID" value="SFK23401.1"/>
    <property type="molecule type" value="Genomic_DNA"/>
</dbReference>
<accession>A0A1I3XWF9</accession>
<dbReference type="HAMAP" id="MF_00495">
    <property type="entry name" value="GPH_hydrolase_bact"/>
    <property type="match status" value="1"/>
</dbReference>
<dbReference type="InterPro" id="IPR023198">
    <property type="entry name" value="PGP-like_dom2"/>
</dbReference>
<feature type="active site" description="Nucleophile" evidence="11">
    <location>
        <position position="28"/>
    </location>
</feature>
<dbReference type="InterPro" id="IPR023214">
    <property type="entry name" value="HAD_sf"/>
</dbReference>
<dbReference type="InterPro" id="IPR036412">
    <property type="entry name" value="HAD-like_sf"/>
</dbReference>
<keyword evidence="9 11" id="KW-0119">Carbohydrate metabolism</keyword>
<evidence type="ECO:0000256" key="11">
    <source>
        <dbReference type="HAMAP-Rule" id="MF_00495"/>
    </source>
</evidence>
<dbReference type="GO" id="GO:0005829">
    <property type="term" value="C:cytosol"/>
    <property type="evidence" value="ECO:0007669"/>
    <property type="project" value="TreeGrafter"/>
</dbReference>
<comment type="catalytic activity">
    <reaction evidence="1 11">
        <text>2-phosphoglycolate + H2O = glycolate + phosphate</text>
        <dbReference type="Rhea" id="RHEA:14369"/>
        <dbReference type="ChEBI" id="CHEBI:15377"/>
        <dbReference type="ChEBI" id="CHEBI:29805"/>
        <dbReference type="ChEBI" id="CHEBI:43474"/>
        <dbReference type="ChEBI" id="CHEBI:58033"/>
        <dbReference type="EC" id="3.1.3.18"/>
    </reaction>
</comment>
<dbReference type="SFLD" id="SFLDG01135">
    <property type="entry name" value="C1.5.6:_HAD__Beta-PGM__Phospha"/>
    <property type="match status" value="1"/>
</dbReference>
<dbReference type="GO" id="GO:0008967">
    <property type="term" value="F:phosphoglycolate phosphatase activity"/>
    <property type="evidence" value="ECO:0007669"/>
    <property type="project" value="UniProtKB-UniRule"/>
</dbReference>
<dbReference type="EC" id="3.1.3.18" evidence="5 11"/>
<dbReference type="InterPro" id="IPR037512">
    <property type="entry name" value="PGPase_prok"/>
</dbReference>
<dbReference type="GO" id="GO:0005975">
    <property type="term" value="P:carbohydrate metabolic process"/>
    <property type="evidence" value="ECO:0007669"/>
    <property type="project" value="InterPro"/>
</dbReference>
<evidence type="ECO:0000256" key="4">
    <source>
        <dbReference type="ARBA" id="ARBA00006171"/>
    </source>
</evidence>
<gene>
    <name evidence="12" type="ORF">SAMN05216302_1002101</name>
</gene>
<evidence type="ECO:0000256" key="9">
    <source>
        <dbReference type="ARBA" id="ARBA00023277"/>
    </source>
</evidence>
<dbReference type="OrthoDB" id="9807630at2"/>
<evidence type="ECO:0000256" key="7">
    <source>
        <dbReference type="ARBA" id="ARBA00022801"/>
    </source>
</evidence>
<evidence type="ECO:0000256" key="6">
    <source>
        <dbReference type="ARBA" id="ARBA00022723"/>
    </source>
</evidence>
<sequence>MNKQLYSYANTTVKKPDFPLAVKVVMIDLDGTLLDTAEDLALAANLMLQDLGRPALSVATIKSYIGKGIERLIKRALTGDLDGEPESQLLEKALPIYKKHYAENVHVNTKPFPGVKEGVAQLLQAGFHLACITNKSESFTLPLLQATGFHDYFEIILSGDSLPRRKPDPLPLTHICKHFNVQPHEAILFGDSLNDATAARAAGCHVFCVPYGYNEGHDVHELDCDAIVPSLVEAAQLIVKAVPNK</sequence>
<reference evidence="13" key="1">
    <citation type="submission" date="2016-10" db="EMBL/GenBank/DDBJ databases">
        <authorList>
            <person name="Varghese N."/>
            <person name="Submissions S."/>
        </authorList>
    </citation>
    <scope>NUCLEOTIDE SEQUENCE [LARGE SCALE GENOMIC DNA]</scope>
    <source>
        <strain evidence="13">Nm69</strain>
    </source>
</reference>
<evidence type="ECO:0000256" key="2">
    <source>
        <dbReference type="ARBA" id="ARBA00001946"/>
    </source>
</evidence>
<dbReference type="Proteomes" id="UP000199533">
    <property type="component" value="Unassembled WGS sequence"/>
</dbReference>
<evidence type="ECO:0000313" key="12">
    <source>
        <dbReference type="EMBL" id="SFK23401.1"/>
    </source>
</evidence>
<dbReference type="STRING" id="52441.SAMN05216302_1002101"/>
<dbReference type="InterPro" id="IPR041492">
    <property type="entry name" value="HAD_2"/>
</dbReference>
<evidence type="ECO:0000256" key="3">
    <source>
        <dbReference type="ARBA" id="ARBA00004818"/>
    </source>
</evidence>
<protein>
    <recommendedName>
        <fullName evidence="5 11">Phosphoglycolate phosphatase</fullName>
        <shortName evidence="11">PGP</shortName>
        <shortName evidence="11">PGPase</shortName>
        <ecNumber evidence="5 11">3.1.3.18</ecNumber>
    </recommendedName>
</protein>
<dbReference type="SUPFAM" id="SSF56784">
    <property type="entry name" value="HAD-like"/>
    <property type="match status" value="1"/>
</dbReference>
<dbReference type="AlphaFoldDB" id="A0A1I3XWF9"/>
<keyword evidence="8 11" id="KW-0460">Magnesium</keyword>
<evidence type="ECO:0000256" key="1">
    <source>
        <dbReference type="ARBA" id="ARBA00000830"/>
    </source>
</evidence>
<dbReference type="GO" id="GO:0046872">
    <property type="term" value="F:metal ion binding"/>
    <property type="evidence" value="ECO:0007669"/>
    <property type="project" value="UniProtKB-KW"/>
</dbReference>
<dbReference type="PANTHER" id="PTHR43434">
    <property type="entry name" value="PHOSPHOGLYCOLATE PHOSPHATASE"/>
    <property type="match status" value="1"/>
</dbReference>
<organism evidence="12 13">
    <name type="scientific">Nitrosomonas aestuarii</name>
    <dbReference type="NCBI Taxonomy" id="52441"/>
    <lineage>
        <taxon>Bacteria</taxon>
        <taxon>Pseudomonadati</taxon>
        <taxon>Pseudomonadota</taxon>
        <taxon>Betaproteobacteria</taxon>
        <taxon>Nitrosomonadales</taxon>
        <taxon>Nitrosomonadaceae</taxon>
        <taxon>Nitrosomonas</taxon>
    </lineage>
</organism>
<keyword evidence="13" id="KW-1185">Reference proteome</keyword>
<dbReference type="NCBIfam" id="NF009695">
    <property type="entry name" value="PRK13222.1-2"/>
    <property type="match status" value="1"/>
</dbReference>
<dbReference type="NCBIfam" id="TIGR01449">
    <property type="entry name" value="PGP_bact"/>
    <property type="match status" value="1"/>
</dbReference>
<dbReference type="RefSeq" id="WP_090696824.1">
    <property type="nucleotide sequence ID" value="NZ_FOSP01000002.1"/>
</dbReference>
<dbReference type="CDD" id="cd16417">
    <property type="entry name" value="HAD_PGPase"/>
    <property type="match status" value="1"/>
</dbReference>
<comment type="pathway">
    <text evidence="3 11">Organic acid metabolism; glycolate biosynthesis; glycolate from 2-phosphoglycolate: step 1/1.</text>
</comment>
<dbReference type="GO" id="GO:0006281">
    <property type="term" value="P:DNA repair"/>
    <property type="evidence" value="ECO:0007669"/>
    <property type="project" value="TreeGrafter"/>
</dbReference>
<proteinExistence type="inferred from homology"/>
<keyword evidence="6 11" id="KW-0479">Metal-binding</keyword>
<comment type="cofactor">
    <cofactor evidence="2 11">
        <name>Mg(2+)</name>
        <dbReference type="ChEBI" id="CHEBI:18420"/>
    </cofactor>
</comment>
<dbReference type="NCBIfam" id="TIGR01509">
    <property type="entry name" value="HAD-SF-IA-v3"/>
    <property type="match status" value="1"/>
</dbReference>
<dbReference type="UniPathway" id="UPA00865">
    <property type="reaction ID" value="UER00834"/>
</dbReference>
<dbReference type="PANTHER" id="PTHR43434:SF1">
    <property type="entry name" value="PHOSPHOGLYCOLATE PHOSPHATASE"/>
    <property type="match status" value="1"/>
</dbReference>
<feature type="binding site" evidence="11">
    <location>
        <position position="191"/>
    </location>
    <ligand>
        <name>Mg(2+)</name>
        <dbReference type="ChEBI" id="CHEBI:18420"/>
    </ligand>
</feature>
<dbReference type="SFLD" id="SFLDS00003">
    <property type="entry name" value="Haloacid_Dehalogenase"/>
    <property type="match status" value="1"/>
</dbReference>
<evidence type="ECO:0000313" key="13">
    <source>
        <dbReference type="Proteomes" id="UP000199533"/>
    </source>
</evidence>
<dbReference type="InterPro" id="IPR006439">
    <property type="entry name" value="HAD-SF_hydro_IA"/>
</dbReference>
<comment type="function">
    <text evidence="10 11">Specifically catalyzes the dephosphorylation of 2-phosphoglycolate. Is involved in the dissimilation of the intracellular 2-phosphoglycolate formed during the DNA repair of 3'-phosphoglycolate ends, a major class of DNA lesions induced by oxidative stress.</text>
</comment>
<keyword evidence="7 11" id="KW-0378">Hydrolase</keyword>
<dbReference type="SFLD" id="SFLDG01129">
    <property type="entry name" value="C1.5:_HAD__Beta-PGM__Phosphata"/>
    <property type="match status" value="1"/>
</dbReference>
<dbReference type="PRINTS" id="PR00413">
    <property type="entry name" value="HADHALOGNASE"/>
</dbReference>
<dbReference type="Gene3D" id="1.10.150.240">
    <property type="entry name" value="Putative phosphatase, domain 2"/>
    <property type="match status" value="1"/>
</dbReference>
<dbReference type="GO" id="GO:0046295">
    <property type="term" value="P:glycolate biosynthetic process"/>
    <property type="evidence" value="ECO:0007669"/>
    <property type="project" value="UniProtKB-UniRule"/>
</dbReference>
<evidence type="ECO:0000256" key="10">
    <source>
        <dbReference type="ARBA" id="ARBA00059247"/>
    </source>
</evidence>
<dbReference type="NCBIfam" id="TIGR01549">
    <property type="entry name" value="HAD-SF-IA-v1"/>
    <property type="match status" value="1"/>
</dbReference>
<dbReference type="Gene3D" id="3.40.50.1000">
    <property type="entry name" value="HAD superfamily/HAD-like"/>
    <property type="match status" value="1"/>
</dbReference>
<name>A0A1I3XWF9_9PROT</name>
<feature type="binding site" evidence="11">
    <location>
        <position position="30"/>
    </location>
    <ligand>
        <name>Mg(2+)</name>
        <dbReference type="ChEBI" id="CHEBI:18420"/>
    </ligand>
</feature>
<dbReference type="FunFam" id="3.40.50.1000:FF:000022">
    <property type="entry name" value="Phosphoglycolate phosphatase"/>
    <property type="match status" value="1"/>
</dbReference>